<keyword evidence="3 6" id="KW-0805">Transcription regulation</keyword>
<dbReference type="InterPro" id="IPR049083">
    <property type="entry name" value="TACO1_YebC_N"/>
</dbReference>
<name>A0A9D1FJ90_9BACT</name>
<evidence type="ECO:0000313" key="9">
    <source>
        <dbReference type="EMBL" id="HIS74534.1"/>
    </source>
</evidence>
<evidence type="ECO:0000256" key="3">
    <source>
        <dbReference type="ARBA" id="ARBA00023015"/>
    </source>
</evidence>
<accession>A0A9D1FJ90</accession>
<evidence type="ECO:0000256" key="2">
    <source>
        <dbReference type="ARBA" id="ARBA00022490"/>
    </source>
</evidence>
<dbReference type="NCBIfam" id="TIGR01033">
    <property type="entry name" value="YebC/PmpR family DNA-binding transcriptional regulator"/>
    <property type="match status" value="1"/>
</dbReference>
<dbReference type="PANTHER" id="PTHR12532:SF6">
    <property type="entry name" value="TRANSCRIPTIONAL REGULATORY PROTEIN YEBC-RELATED"/>
    <property type="match status" value="1"/>
</dbReference>
<comment type="caution">
    <text evidence="9">The sequence shown here is derived from an EMBL/GenBank/DDBJ whole genome shotgun (WGS) entry which is preliminary data.</text>
</comment>
<evidence type="ECO:0000259" key="8">
    <source>
        <dbReference type="Pfam" id="PF20772"/>
    </source>
</evidence>
<dbReference type="InterPro" id="IPR002876">
    <property type="entry name" value="Transcrip_reg_TACO1-like"/>
</dbReference>
<keyword evidence="2 6" id="KW-0963">Cytoplasm</keyword>
<dbReference type="Pfam" id="PF01709">
    <property type="entry name" value="Transcrip_reg"/>
    <property type="match status" value="1"/>
</dbReference>
<dbReference type="GO" id="GO:0005829">
    <property type="term" value="C:cytosol"/>
    <property type="evidence" value="ECO:0007669"/>
    <property type="project" value="TreeGrafter"/>
</dbReference>
<dbReference type="InterPro" id="IPR017856">
    <property type="entry name" value="Integrase-like_N"/>
</dbReference>
<keyword evidence="5 6" id="KW-0804">Transcription</keyword>
<protein>
    <recommendedName>
        <fullName evidence="6">Probable transcriptional regulatory protein IAA86_05905</fullName>
    </recommendedName>
</protein>
<dbReference type="GO" id="GO:0003677">
    <property type="term" value="F:DNA binding"/>
    <property type="evidence" value="ECO:0007669"/>
    <property type="project" value="UniProtKB-UniRule"/>
</dbReference>
<gene>
    <name evidence="9" type="ORF">IAA86_05905</name>
</gene>
<feature type="domain" description="TACO1/YebC-like second and third" evidence="7">
    <location>
        <begin position="82"/>
        <end position="250"/>
    </location>
</feature>
<dbReference type="FunFam" id="1.10.10.200:FF:000002">
    <property type="entry name" value="Probable transcriptional regulatory protein CLM62_37755"/>
    <property type="match status" value="1"/>
</dbReference>
<reference evidence="9" key="1">
    <citation type="submission" date="2020-10" db="EMBL/GenBank/DDBJ databases">
        <authorList>
            <person name="Gilroy R."/>
        </authorList>
    </citation>
    <scope>NUCLEOTIDE SEQUENCE</scope>
    <source>
        <strain evidence="9">CHK152-2871</strain>
    </source>
</reference>
<dbReference type="Gene3D" id="3.30.70.980">
    <property type="match status" value="2"/>
</dbReference>
<dbReference type="SUPFAM" id="SSF75625">
    <property type="entry name" value="YebC-like"/>
    <property type="match status" value="1"/>
</dbReference>
<dbReference type="PANTHER" id="PTHR12532">
    <property type="entry name" value="TRANSLATIONAL ACTIVATOR OF CYTOCHROME C OXIDASE 1"/>
    <property type="match status" value="1"/>
</dbReference>
<evidence type="ECO:0000256" key="5">
    <source>
        <dbReference type="ARBA" id="ARBA00023163"/>
    </source>
</evidence>
<comment type="subcellular location">
    <subcellularLocation>
        <location evidence="6">Cytoplasm</location>
    </subcellularLocation>
</comment>
<dbReference type="InterPro" id="IPR026564">
    <property type="entry name" value="Transcrip_reg_TACO1-like_dom3"/>
</dbReference>
<dbReference type="InterPro" id="IPR029072">
    <property type="entry name" value="YebC-like"/>
</dbReference>
<evidence type="ECO:0000256" key="6">
    <source>
        <dbReference type="HAMAP-Rule" id="MF_00693"/>
    </source>
</evidence>
<comment type="similarity">
    <text evidence="1 6">Belongs to the TACO1 family.</text>
</comment>
<sequence length="264" mass="29094">MSGHSKWANIKHKKAKTDAAKGVSFAKFSREIIIAAKIGGGDINGNFRLRTAVEKAKAGGLPNDTIKRAIEKGAGGSSTENYEEITYEGYGAGGVAVFIEAATDNRNRTAGDIRSYFTKFGGNLGETGCVGWIFEPVGEIVIEKPKAPDKKSKEEVKMFTFDELFEDCMEFDPKDVVEEDDEYKITTTVENFQNTVEGLEGLGYKLKSSELTRIPSNSCEVSDPAIVRKILLLLDKLEEHDDVQNVYSNFEADEDLINQVSQNL</sequence>
<evidence type="ECO:0000256" key="1">
    <source>
        <dbReference type="ARBA" id="ARBA00008724"/>
    </source>
</evidence>
<evidence type="ECO:0000256" key="4">
    <source>
        <dbReference type="ARBA" id="ARBA00023125"/>
    </source>
</evidence>
<dbReference type="NCBIfam" id="NF009044">
    <property type="entry name" value="PRK12378.1"/>
    <property type="match status" value="1"/>
</dbReference>
<dbReference type="AlphaFoldDB" id="A0A9D1FJ90"/>
<organism evidence="9 10">
    <name type="scientific">Candidatus Galligastranaerophilus intestinavium</name>
    <dbReference type="NCBI Taxonomy" id="2840836"/>
    <lineage>
        <taxon>Bacteria</taxon>
        <taxon>Candidatus Galligastranaerophilus</taxon>
    </lineage>
</organism>
<dbReference type="NCBIfam" id="NF001030">
    <property type="entry name" value="PRK00110.1"/>
    <property type="match status" value="1"/>
</dbReference>
<dbReference type="GO" id="GO:0006355">
    <property type="term" value="P:regulation of DNA-templated transcription"/>
    <property type="evidence" value="ECO:0007669"/>
    <property type="project" value="UniProtKB-UniRule"/>
</dbReference>
<keyword evidence="4 6" id="KW-0238">DNA-binding</keyword>
<proteinExistence type="inferred from homology"/>
<dbReference type="EMBL" id="DVJQ01000049">
    <property type="protein sequence ID" value="HIS74534.1"/>
    <property type="molecule type" value="Genomic_DNA"/>
</dbReference>
<dbReference type="HAMAP" id="MF_00693">
    <property type="entry name" value="Transcrip_reg_TACO1"/>
    <property type="match status" value="1"/>
</dbReference>
<dbReference type="Proteomes" id="UP000886865">
    <property type="component" value="Unassembled WGS sequence"/>
</dbReference>
<evidence type="ECO:0000259" key="7">
    <source>
        <dbReference type="Pfam" id="PF01709"/>
    </source>
</evidence>
<dbReference type="Gene3D" id="1.10.10.200">
    <property type="match status" value="1"/>
</dbReference>
<dbReference type="InterPro" id="IPR048300">
    <property type="entry name" value="TACO1_YebC-like_2nd/3rd_dom"/>
</dbReference>
<dbReference type="Pfam" id="PF20772">
    <property type="entry name" value="TACO1_YebC_N"/>
    <property type="match status" value="1"/>
</dbReference>
<evidence type="ECO:0000313" key="10">
    <source>
        <dbReference type="Proteomes" id="UP000886865"/>
    </source>
</evidence>
<reference evidence="9" key="2">
    <citation type="journal article" date="2021" name="PeerJ">
        <title>Extensive microbial diversity within the chicken gut microbiome revealed by metagenomics and culture.</title>
        <authorList>
            <person name="Gilroy R."/>
            <person name="Ravi A."/>
            <person name="Getino M."/>
            <person name="Pursley I."/>
            <person name="Horton D.L."/>
            <person name="Alikhan N.F."/>
            <person name="Baker D."/>
            <person name="Gharbi K."/>
            <person name="Hall N."/>
            <person name="Watson M."/>
            <person name="Adriaenssens E.M."/>
            <person name="Foster-Nyarko E."/>
            <person name="Jarju S."/>
            <person name="Secka A."/>
            <person name="Antonio M."/>
            <person name="Oren A."/>
            <person name="Chaudhuri R.R."/>
            <person name="La Ragione R."/>
            <person name="Hildebrand F."/>
            <person name="Pallen M.J."/>
        </authorList>
    </citation>
    <scope>NUCLEOTIDE SEQUENCE</scope>
    <source>
        <strain evidence="9">CHK152-2871</strain>
    </source>
</reference>
<feature type="domain" description="TACO1/YebC-like N-terminal" evidence="8">
    <location>
        <begin position="5"/>
        <end position="75"/>
    </location>
</feature>